<evidence type="ECO:0000259" key="1">
    <source>
        <dbReference type="PROSITE" id="PS51725"/>
    </source>
</evidence>
<keyword evidence="3" id="KW-1185">Reference proteome</keyword>
<sequence length="103" mass="11729">MFIVANRVPVAAGWEETFEERFRKRAGQIDQQPGFVRMEVLRPESDEAPYVVLTTWRDKASFEAWVGSEDFKLAHSNPMPKEAFDGEGKLEMHEVIVASEQSG</sequence>
<dbReference type="Proteomes" id="UP000294914">
    <property type="component" value="Unassembled WGS sequence"/>
</dbReference>
<feature type="domain" description="ABM" evidence="1">
    <location>
        <begin position="2"/>
        <end position="90"/>
    </location>
</feature>
<dbReference type="InterPro" id="IPR007138">
    <property type="entry name" value="ABM_dom"/>
</dbReference>
<accession>A0A4R8IKI0</accession>
<keyword evidence="2" id="KW-0560">Oxidoreductase</keyword>
<dbReference type="InterPro" id="IPR011008">
    <property type="entry name" value="Dimeric_a/b-barrel"/>
</dbReference>
<dbReference type="OrthoDB" id="9798115at2"/>
<dbReference type="PROSITE" id="PS51725">
    <property type="entry name" value="ABM"/>
    <property type="match status" value="1"/>
</dbReference>
<reference evidence="2 3" key="1">
    <citation type="submission" date="2019-03" db="EMBL/GenBank/DDBJ databases">
        <title>Genomic Encyclopedia of Type Strains, Phase IV (KMG-IV): sequencing the most valuable type-strain genomes for metagenomic binning, comparative biology and taxonomic classification.</title>
        <authorList>
            <person name="Goeker M."/>
        </authorList>
    </citation>
    <scope>NUCLEOTIDE SEQUENCE [LARGE SCALE GENOMIC DNA]</scope>
    <source>
        <strain evidence="2 3">DSM 16326</strain>
    </source>
</reference>
<dbReference type="InterPro" id="IPR050404">
    <property type="entry name" value="Heme-degrading_MO"/>
</dbReference>
<keyword evidence="2" id="KW-0503">Monooxygenase</keyword>
<name>A0A4R8IKI0_9GAMM</name>
<dbReference type="RefSeq" id="WP_134084249.1">
    <property type="nucleotide sequence ID" value="NZ_SOQX01000005.1"/>
</dbReference>
<protein>
    <submittedName>
        <fullName evidence="2">Heme-degrading monooxygenase HmoA</fullName>
    </submittedName>
</protein>
<evidence type="ECO:0000313" key="2">
    <source>
        <dbReference type="EMBL" id="TDY00594.1"/>
    </source>
</evidence>
<comment type="caution">
    <text evidence="2">The sequence shown here is derived from an EMBL/GenBank/DDBJ whole genome shotgun (WGS) entry which is preliminary data.</text>
</comment>
<dbReference type="EMBL" id="SOQX01000005">
    <property type="protein sequence ID" value="TDY00594.1"/>
    <property type="molecule type" value="Genomic_DNA"/>
</dbReference>
<dbReference type="AlphaFoldDB" id="A0A4R8IKI0"/>
<evidence type="ECO:0000313" key="3">
    <source>
        <dbReference type="Proteomes" id="UP000294914"/>
    </source>
</evidence>
<dbReference type="PANTHER" id="PTHR34474:SF2">
    <property type="entry name" value="SIGNAL TRANSDUCTION PROTEIN TRAP"/>
    <property type="match status" value="1"/>
</dbReference>
<dbReference type="Gene3D" id="3.30.70.100">
    <property type="match status" value="1"/>
</dbReference>
<dbReference type="SUPFAM" id="SSF54909">
    <property type="entry name" value="Dimeric alpha+beta barrel"/>
    <property type="match status" value="1"/>
</dbReference>
<dbReference type="Pfam" id="PF03992">
    <property type="entry name" value="ABM"/>
    <property type="match status" value="1"/>
</dbReference>
<dbReference type="GO" id="GO:0004497">
    <property type="term" value="F:monooxygenase activity"/>
    <property type="evidence" value="ECO:0007669"/>
    <property type="project" value="UniProtKB-KW"/>
</dbReference>
<dbReference type="PANTHER" id="PTHR34474">
    <property type="entry name" value="SIGNAL TRANSDUCTION PROTEIN TRAP"/>
    <property type="match status" value="1"/>
</dbReference>
<organism evidence="2 3">
    <name type="scientific">Thiohalophilus thiocyanatoxydans</name>
    <dbReference type="NCBI Taxonomy" id="381308"/>
    <lineage>
        <taxon>Bacteria</taxon>
        <taxon>Pseudomonadati</taxon>
        <taxon>Pseudomonadota</taxon>
        <taxon>Gammaproteobacteria</taxon>
        <taxon>Thiohalomonadales</taxon>
        <taxon>Thiohalophilaceae</taxon>
        <taxon>Thiohalophilus</taxon>
    </lineage>
</organism>
<proteinExistence type="predicted"/>
<gene>
    <name evidence="2" type="ORF">EDC23_2098</name>
</gene>